<dbReference type="AlphaFoldDB" id="A0A1B2HV92"/>
<dbReference type="EMBL" id="CP016793">
    <property type="protein sequence ID" value="ANZ41641.1"/>
    <property type="molecule type" value="Genomic_DNA"/>
</dbReference>
<dbReference type="KEGG" id="led:BBK82_42530"/>
<name>A0A1B2HV92_9PSEU</name>
<gene>
    <name evidence="1" type="ORF">BBK82_42530</name>
</gene>
<keyword evidence="2" id="KW-1185">Reference proteome</keyword>
<organism evidence="1 2">
    <name type="scientific">Lentzea guizhouensis</name>
    <dbReference type="NCBI Taxonomy" id="1586287"/>
    <lineage>
        <taxon>Bacteria</taxon>
        <taxon>Bacillati</taxon>
        <taxon>Actinomycetota</taxon>
        <taxon>Actinomycetes</taxon>
        <taxon>Pseudonocardiales</taxon>
        <taxon>Pseudonocardiaceae</taxon>
        <taxon>Lentzea</taxon>
    </lineage>
</organism>
<protein>
    <submittedName>
        <fullName evidence="1">Uncharacterized protein</fullName>
    </submittedName>
</protein>
<dbReference type="RefSeq" id="WP_065919976.1">
    <property type="nucleotide sequence ID" value="NZ_CP016793.1"/>
</dbReference>
<dbReference type="OrthoDB" id="581531at2"/>
<evidence type="ECO:0000313" key="2">
    <source>
        <dbReference type="Proteomes" id="UP000093053"/>
    </source>
</evidence>
<sequence>MRAEREVLVSDAGGNESVLGRLLEEISWEGSSVRRYRDGGRGLENVLSAEVLAALDFLPRTFLGAVVGNAHGADGVRGVLAREVEEAKLSFLPDEFVLNPDGRSRGEQLIVQFDASVATSWCYAIAR</sequence>
<evidence type="ECO:0000313" key="1">
    <source>
        <dbReference type="EMBL" id="ANZ41641.1"/>
    </source>
</evidence>
<reference evidence="1 2" key="1">
    <citation type="submission" date="2016-07" db="EMBL/GenBank/DDBJ databases">
        <title>Complete genome sequence of the Lentzea guizhouensis DHS C013.</title>
        <authorList>
            <person name="Cao C."/>
        </authorList>
    </citation>
    <scope>NUCLEOTIDE SEQUENCE [LARGE SCALE GENOMIC DNA]</scope>
    <source>
        <strain evidence="1 2">DHS C013</strain>
    </source>
</reference>
<proteinExistence type="predicted"/>
<dbReference type="Proteomes" id="UP000093053">
    <property type="component" value="Chromosome"/>
</dbReference>
<accession>A0A1B2HV92</accession>